<dbReference type="EMBL" id="OZ020112">
    <property type="protein sequence ID" value="CAK9265054.1"/>
    <property type="molecule type" value="Genomic_DNA"/>
</dbReference>
<keyword evidence="3" id="KW-1185">Reference proteome</keyword>
<gene>
    <name evidence="2" type="ORF">CSSPJE1EN1_LOCUS10532</name>
</gene>
<dbReference type="Proteomes" id="UP001497444">
    <property type="component" value="Chromosome 17"/>
</dbReference>
<evidence type="ECO:0000313" key="3">
    <source>
        <dbReference type="Proteomes" id="UP001497444"/>
    </source>
</evidence>
<reference evidence="2" key="1">
    <citation type="submission" date="2024-02" db="EMBL/GenBank/DDBJ databases">
        <authorList>
            <consortium name="ELIXIR-Norway"/>
            <consortium name="Elixir Norway"/>
        </authorList>
    </citation>
    <scope>NUCLEOTIDE SEQUENCE</scope>
</reference>
<accession>A0ABP0WDZ7</accession>
<evidence type="ECO:0000313" key="2">
    <source>
        <dbReference type="EMBL" id="CAK9265054.1"/>
    </source>
</evidence>
<sequence length="103" mass="11454">MMGRQQRVPRSPEDTGKTPMLMQGNAKGRWERISGMVRKEAVDAGEMAEENWTSGIVRKEALDAGEMKGNVREPEGDAKEPARLAKERRGTTIPLFYCSLAFG</sequence>
<evidence type="ECO:0000256" key="1">
    <source>
        <dbReference type="SAM" id="MobiDB-lite"/>
    </source>
</evidence>
<proteinExistence type="predicted"/>
<name>A0ABP0WDZ7_9BRYO</name>
<feature type="region of interest" description="Disordered" evidence="1">
    <location>
        <begin position="1"/>
        <end position="28"/>
    </location>
</feature>
<organism evidence="2 3">
    <name type="scientific">Sphagnum jensenii</name>
    <dbReference type="NCBI Taxonomy" id="128206"/>
    <lineage>
        <taxon>Eukaryota</taxon>
        <taxon>Viridiplantae</taxon>
        <taxon>Streptophyta</taxon>
        <taxon>Embryophyta</taxon>
        <taxon>Bryophyta</taxon>
        <taxon>Sphagnophytina</taxon>
        <taxon>Sphagnopsida</taxon>
        <taxon>Sphagnales</taxon>
        <taxon>Sphagnaceae</taxon>
        <taxon>Sphagnum</taxon>
    </lineage>
</organism>
<protein>
    <submittedName>
        <fullName evidence="2">Uncharacterized protein</fullName>
    </submittedName>
</protein>